<dbReference type="InterPro" id="IPR000270">
    <property type="entry name" value="PB1_dom"/>
</dbReference>
<organism evidence="5">
    <name type="scientific">Oryza meridionalis</name>
    <dbReference type="NCBI Taxonomy" id="40149"/>
    <lineage>
        <taxon>Eukaryota</taxon>
        <taxon>Viridiplantae</taxon>
        <taxon>Streptophyta</taxon>
        <taxon>Embryophyta</taxon>
        <taxon>Tracheophyta</taxon>
        <taxon>Spermatophyta</taxon>
        <taxon>Magnoliopsida</taxon>
        <taxon>Liliopsida</taxon>
        <taxon>Poales</taxon>
        <taxon>Poaceae</taxon>
        <taxon>BOP clade</taxon>
        <taxon>Oryzoideae</taxon>
        <taxon>Oryzeae</taxon>
        <taxon>Oryzinae</taxon>
        <taxon>Oryza</taxon>
    </lineage>
</organism>
<dbReference type="Pfam" id="PF00564">
    <property type="entry name" value="PB1"/>
    <property type="match status" value="1"/>
</dbReference>
<accession>A0A0E0EK29</accession>
<dbReference type="SUPFAM" id="SSF48452">
    <property type="entry name" value="TPR-like"/>
    <property type="match status" value="1"/>
</dbReference>
<evidence type="ECO:0000313" key="5">
    <source>
        <dbReference type="EnsemblPlants" id="OMERI08G08510.4"/>
    </source>
</evidence>
<dbReference type="InterPro" id="IPR011990">
    <property type="entry name" value="TPR-like_helical_dom_sf"/>
</dbReference>
<dbReference type="InterPro" id="IPR053793">
    <property type="entry name" value="PB1-like"/>
</dbReference>
<dbReference type="PANTHER" id="PTHR46183:SF1">
    <property type="entry name" value="HSP-INTERACTING PROTEIN"/>
    <property type="match status" value="1"/>
</dbReference>
<evidence type="ECO:0000256" key="2">
    <source>
        <dbReference type="ARBA" id="ARBA00022803"/>
    </source>
</evidence>
<dbReference type="SMART" id="SM00666">
    <property type="entry name" value="PB1"/>
    <property type="match status" value="1"/>
</dbReference>
<keyword evidence="6" id="KW-1185">Reference proteome</keyword>
<reference evidence="5" key="2">
    <citation type="submission" date="2018-05" db="EMBL/GenBank/DDBJ databases">
        <title>OmerRS3 (Oryza meridionalis Reference Sequence Version 3).</title>
        <authorList>
            <person name="Zhang J."/>
            <person name="Kudrna D."/>
            <person name="Lee S."/>
            <person name="Talag J."/>
            <person name="Welchert J."/>
            <person name="Wing R.A."/>
        </authorList>
    </citation>
    <scope>NUCLEOTIDE SEQUENCE [LARGE SCALE GENOMIC DNA]</scope>
    <source>
        <strain evidence="5">cv. OR44</strain>
    </source>
</reference>
<dbReference type="PANTHER" id="PTHR46183">
    <property type="entry name" value="PROTEIN CLMP1"/>
    <property type="match status" value="1"/>
</dbReference>
<dbReference type="SUPFAM" id="SSF54277">
    <property type="entry name" value="CAD &amp; PB1 domains"/>
    <property type="match status" value="1"/>
</dbReference>
<keyword evidence="2" id="KW-0802">TPR repeat</keyword>
<dbReference type="STRING" id="40149.A0A0E0EK29"/>
<dbReference type="InterPro" id="IPR044517">
    <property type="entry name" value="PHOX1-4"/>
</dbReference>
<sequence length="971" mass="109077">MNAQPTNNKKALLRPHQPRLLAVGLDWMTPTRPTTTTSSPLKRSTNLHGPHSQPLPPVAATTAPPPRCCRYQPTTRKKPVAPRLFLHFVRERDLGCRVHHHRLALFRHLSDSTRGLSLLFFFPLLSSAVCFPASSSRFFPCGRSIGSLYHTFAPVLDSVLANSFVTSRAPHWSFLGARGAGFEGEAAGRPGLAPGPMGKPAAAKKPPASAAVDGDEEVFLELSRELKEEGSRLFNRRDYEGAAFKYDKAVQLLPSGGHADAAAHLRTCVAQCYMRMAPAEHHRAIHECNLALEAAPRYSRALLRRAACFQALDRPDLAWEDVRTVLAWEPANRAAREISDKVRAALEEKGVLVLEKEPVPPPQEQKSVDAKGQGKLKKYHKQCDSAIEAQELIHVEDYEQSEKTEVKINGQENGENRAGKEQFDCNNVPVKQEIRTDQREANGVGKHQYHMDDKENKCLAKEEKNGKPGKHSAGKKIRCADAKKQKHSAMEPVHHAGENRHKRYTETSVHVEEAVKDLKLVFGEDIRCAQMPANCNLSQLRDIVQNKFPSLKALLIKYKDKEGDLVTITSSDELTWAYSLADLEGPIRLHIVAVDPAQELGVDVVRRRSSFASLEKAYYSMSENGSSRHDDDHNCSIDDWMIQFARLFKNHLGFDSDSYLDLHDLGMRLYYEAMEDTVASEEAQEIFQVAELKFQEMAALALFNWGNVHMASARKRPPLSDDASMECILEQVKVAYEWACAEYAKAGAKYGEAVKTKPDFFEGLIALGQQQFEQAKLCWYYALACKIDMGTEVLGLFNHAEDNMEKGMGMWEGMENTRLRGLSKPSKEKAIFEKMGIDGYMKDMSSDEAFEQASSIRSHVNILWGTILYERSVVEFILGLPSWEESLTVAIEKFKTGGASPADINVMVKNHSANETTQEGLSFKVEEIVQAWNEMYDAKKWRNGVPSFRLEPIFQRRAPKLHHMLEHIHYA</sequence>
<feature type="domain" description="PB1" evidence="4">
    <location>
        <begin position="515"/>
        <end position="594"/>
    </location>
</feature>
<dbReference type="Gene3D" id="3.10.20.90">
    <property type="entry name" value="Phosphatidylinositol 3-kinase Catalytic Subunit, Chain A, domain 1"/>
    <property type="match status" value="1"/>
</dbReference>
<evidence type="ECO:0000313" key="6">
    <source>
        <dbReference type="Proteomes" id="UP000008021"/>
    </source>
</evidence>
<proteinExistence type="predicted"/>
<evidence type="ECO:0000256" key="3">
    <source>
        <dbReference type="SAM" id="MobiDB-lite"/>
    </source>
</evidence>
<dbReference type="PROSITE" id="PS51745">
    <property type="entry name" value="PB1"/>
    <property type="match status" value="1"/>
</dbReference>
<feature type="compositionally biased region" description="Pro residues" evidence="3">
    <location>
        <begin position="53"/>
        <end position="65"/>
    </location>
</feature>
<dbReference type="AlphaFoldDB" id="A0A0E0EK29"/>
<dbReference type="Gramene" id="OMERI08G08510.4">
    <property type="protein sequence ID" value="OMERI08G08510.4"/>
    <property type="gene ID" value="OMERI08G08510"/>
</dbReference>
<keyword evidence="1" id="KW-0677">Repeat</keyword>
<protein>
    <recommendedName>
        <fullName evidence="4">PB1 domain-containing protein</fullName>
    </recommendedName>
</protein>
<dbReference type="eggNOG" id="KOG4151">
    <property type="taxonomic scope" value="Eukaryota"/>
</dbReference>
<dbReference type="EnsemblPlants" id="OMERI08G08510.4">
    <property type="protein sequence ID" value="OMERI08G08510.4"/>
    <property type="gene ID" value="OMERI08G08510"/>
</dbReference>
<evidence type="ECO:0000259" key="4">
    <source>
        <dbReference type="PROSITE" id="PS51745"/>
    </source>
</evidence>
<dbReference type="Proteomes" id="UP000008021">
    <property type="component" value="Chromosome 8"/>
</dbReference>
<feature type="compositionally biased region" description="Low complexity" evidence="3">
    <location>
        <begin position="29"/>
        <end position="44"/>
    </location>
</feature>
<feature type="region of interest" description="Disordered" evidence="3">
    <location>
        <begin position="26"/>
        <end position="65"/>
    </location>
</feature>
<dbReference type="CDD" id="cd05992">
    <property type="entry name" value="PB1"/>
    <property type="match status" value="1"/>
</dbReference>
<evidence type="ECO:0000256" key="1">
    <source>
        <dbReference type="ARBA" id="ARBA00022737"/>
    </source>
</evidence>
<reference evidence="5" key="1">
    <citation type="submission" date="2015-04" db="UniProtKB">
        <authorList>
            <consortium name="EnsemblPlants"/>
        </authorList>
    </citation>
    <scope>IDENTIFICATION</scope>
</reference>
<feature type="region of interest" description="Disordered" evidence="3">
    <location>
        <begin position="186"/>
        <end position="208"/>
    </location>
</feature>
<dbReference type="Gene3D" id="1.25.40.10">
    <property type="entry name" value="Tetratricopeptide repeat domain"/>
    <property type="match status" value="1"/>
</dbReference>
<name>A0A0E0EK29_9ORYZ</name>